<feature type="region of interest" description="Disordered" evidence="10">
    <location>
        <begin position="1"/>
        <end position="91"/>
    </location>
</feature>
<comment type="caution">
    <text evidence="14">The sequence shown here is derived from an EMBL/GenBank/DDBJ whole genome shotgun (WGS) entry which is preliminary data.</text>
</comment>
<feature type="compositionally biased region" description="Low complexity" evidence="10">
    <location>
        <begin position="79"/>
        <end position="89"/>
    </location>
</feature>
<evidence type="ECO:0000256" key="3">
    <source>
        <dbReference type="ARBA" id="ARBA00019085"/>
    </source>
</evidence>
<dbReference type="STRING" id="6832.A0A553PFA9"/>
<feature type="domain" description="Origin recognition complex subunit 3 insertion" evidence="13">
    <location>
        <begin position="387"/>
        <end position="632"/>
    </location>
</feature>
<evidence type="ECO:0000259" key="13">
    <source>
        <dbReference type="Pfam" id="PF19675"/>
    </source>
</evidence>
<dbReference type="CDD" id="cd20704">
    <property type="entry name" value="Orc3"/>
    <property type="match status" value="2"/>
</dbReference>
<evidence type="ECO:0000256" key="7">
    <source>
        <dbReference type="ARBA" id="ARBA00023242"/>
    </source>
</evidence>
<dbReference type="Pfam" id="PF19675">
    <property type="entry name" value="ORC3_ins"/>
    <property type="match status" value="1"/>
</dbReference>
<evidence type="ECO:0000259" key="11">
    <source>
        <dbReference type="Pfam" id="PF07034"/>
    </source>
</evidence>
<comment type="subcellular location">
    <subcellularLocation>
        <location evidence="1">Nucleus</location>
    </subcellularLocation>
</comment>
<evidence type="ECO:0000256" key="6">
    <source>
        <dbReference type="ARBA" id="ARBA00023125"/>
    </source>
</evidence>
<comment type="similarity">
    <text evidence="2">Belongs to the ORC3 family.</text>
</comment>
<feature type="compositionally biased region" description="Low complexity" evidence="10">
    <location>
        <begin position="1"/>
        <end position="10"/>
    </location>
</feature>
<evidence type="ECO:0000256" key="2">
    <source>
        <dbReference type="ARBA" id="ARBA00010977"/>
    </source>
</evidence>
<dbReference type="EMBL" id="VCGU01000004">
    <property type="protein sequence ID" value="TRY76364.1"/>
    <property type="molecule type" value="Genomic_DNA"/>
</dbReference>
<evidence type="ECO:0000256" key="4">
    <source>
        <dbReference type="ARBA" id="ARBA00022553"/>
    </source>
</evidence>
<accession>A0A553PFA9</accession>
<evidence type="ECO:0000256" key="5">
    <source>
        <dbReference type="ARBA" id="ARBA00022705"/>
    </source>
</evidence>
<dbReference type="GO" id="GO:0005664">
    <property type="term" value="C:nuclear origin of replication recognition complex"/>
    <property type="evidence" value="ECO:0007669"/>
    <property type="project" value="InterPro"/>
</dbReference>
<keyword evidence="4" id="KW-0597">Phosphoprotein</keyword>
<dbReference type="InterPro" id="IPR040855">
    <property type="entry name" value="ORC_WH_C"/>
</dbReference>
<name>A0A553PFA9_TIGCA</name>
<dbReference type="PANTHER" id="PTHR12748">
    <property type="entry name" value="ORIGIN RECOGNITION COMPLEX SUBUNIT 3"/>
    <property type="match status" value="1"/>
</dbReference>
<dbReference type="OMA" id="YCLMEHY"/>
<dbReference type="InterPro" id="IPR045667">
    <property type="entry name" value="ORC3_N"/>
</dbReference>
<feature type="domain" description="Origin recognition complex subunit 3 winged helix C-terminal" evidence="12">
    <location>
        <begin position="644"/>
        <end position="754"/>
    </location>
</feature>
<feature type="domain" description="Origin recognition complex subunit 3 N-terminal" evidence="11">
    <location>
        <begin position="42"/>
        <end position="368"/>
    </location>
</feature>
<dbReference type="InterPro" id="IPR020795">
    <property type="entry name" value="ORC3"/>
</dbReference>
<evidence type="ECO:0000256" key="9">
    <source>
        <dbReference type="ARBA" id="ARBA00045241"/>
    </source>
</evidence>
<comment type="subunit">
    <text evidence="8">Component of ORC, a complex composed of at least 6 subunits: ORC1, ORC2, ORC3, ORC4, ORC5 and ORC6. ORC is regulated in a cell-cycle dependent manner. It is sequentially assembled at the exit from anaphase of mitosis and disassembled as cells enter S phase.</text>
</comment>
<dbReference type="GO" id="GO:0003688">
    <property type="term" value="F:DNA replication origin binding"/>
    <property type="evidence" value="ECO:0007669"/>
    <property type="project" value="TreeGrafter"/>
</dbReference>
<keyword evidence="7" id="KW-0539">Nucleus</keyword>
<evidence type="ECO:0000259" key="12">
    <source>
        <dbReference type="Pfam" id="PF18137"/>
    </source>
</evidence>
<dbReference type="InterPro" id="IPR045663">
    <property type="entry name" value="ORC3_ins"/>
</dbReference>
<dbReference type="Proteomes" id="UP000318571">
    <property type="component" value="Chromosome 5"/>
</dbReference>
<gene>
    <name evidence="14" type="ORF">TCAL_00012</name>
</gene>
<proteinExistence type="inferred from homology"/>
<reference evidence="14 15" key="1">
    <citation type="journal article" date="2018" name="Nat. Ecol. Evol.">
        <title>Genomic signatures of mitonuclear coevolution across populations of Tigriopus californicus.</title>
        <authorList>
            <person name="Barreto F.S."/>
            <person name="Watson E.T."/>
            <person name="Lima T.G."/>
            <person name="Willett C.S."/>
            <person name="Edmands S."/>
            <person name="Li W."/>
            <person name="Burton R.S."/>
        </authorList>
    </citation>
    <scope>NUCLEOTIDE SEQUENCE [LARGE SCALE GENOMIC DNA]</scope>
    <source>
        <strain evidence="14 15">San Diego</strain>
    </source>
</reference>
<keyword evidence="15" id="KW-1185">Reference proteome</keyword>
<dbReference type="Pfam" id="PF18137">
    <property type="entry name" value="WHD_ORC"/>
    <property type="match status" value="1"/>
</dbReference>
<dbReference type="GO" id="GO:0005656">
    <property type="term" value="C:nuclear pre-replicative complex"/>
    <property type="evidence" value="ECO:0007669"/>
    <property type="project" value="TreeGrafter"/>
</dbReference>
<dbReference type="Pfam" id="PF07034">
    <property type="entry name" value="ORC3_N"/>
    <property type="match status" value="1"/>
</dbReference>
<dbReference type="OrthoDB" id="10265211at2759"/>
<dbReference type="GO" id="GO:0006270">
    <property type="term" value="P:DNA replication initiation"/>
    <property type="evidence" value="ECO:0007669"/>
    <property type="project" value="TreeGrafter"/>
</dbReference>
<protein>
    <recommendedName>
        <fullName evidence="3">Origin recognition complex subunit 3</fullName>
    </recommendedName>
</protein>
<organism evidence="14 15">
    <name type="scientific">Tigriopus californicus</name>
    <name type="common">Marine copepod</name>
    <dbReference type="NCBI Taxonomy" id="6832"/>
    <lineage>
        <taxon>Eukaryota</taxon>
        <taxon>Metazoa</taxon>
        <taxon>Ecdysozoa</taxon>
        <taxon>Arthropoda</taxon>
        <taxon>Crustacea</taxon>
        <taxon>Multicrustacea</taxon>
        <taxon>Hexanauplia</taxon>
        <taxon>Copepoda</taxon>
        <taxon>Harpacticoida</taxon>
        <taxon>Harpacticidae</taxon>
        <taxon>Tigriopus</taxon>
    </lineage>
</organism>
<keyword evidence="6" id="KW-0238">DNA-binding</keyword>
<dbReference type="GO" id="GO:0031261">
    <property type="term" value="C:DNA replication preinitiation complex"/>
    <property type="evidence" value="ECO:0007669"/>
    <property type="project" value="TreeGrafter"/>
</dbReference>
<evidence type="ECO:0000313" key="15">
    <source>
        <dbReference type="Proteomes" id="UP000318571"/>
    </source>
</evidence>
<evidence type="ECO:0000256" key="1">
    <source>
        <dbReference type="ARBA" id="ARBA00004123"/>
    </source>
</evidence>
<evidence type="ECO:0000256" key="8">
    <source>
        <dbReference type="ARBA" id="ARBA00026084"/>
    </source>
</evidence>
<dbReference type="PANTHER" id="PTHR12748:SF0">
    <property type="entry name" value="ORIGIN RECOGNITION COMPLEX SUBUNIT 3"/>
    <property type="match status" value="1"/>
</dbReference>
<evidence type="ECO:0000256" key="10">
    <source>
        <dbReference type="SAM" id="MobiDB-lite"/>
    </source>
</evidence>
<evidence type="ECO:0000313" key="14">
    <source>
        <dbReference type="EMBL" id="TRY76364.1"/>
    </source>
</evidence>
<sequence length="757" mass="85834">MPRVTSSGSSRGKRAKRLFSEAEDEPSPPPKEVHDTTPVASSSISKGVFAFPGPQRRQRLQAATSGQKQRKRARKATPSAQSQSSGSASPFERSWTTAWTRFQTWQSDMFADVLAALRAFIQDAHPLGQPLSSTMPTAAFLTGVNLPDHGALFGLLAREIRTRVTPHVASLSAQKHGGVNLKALVQSTVAKLMLIEACERDDEESEMEVGSSGLALKKQNLMMPTLRTWYANQYPVGESRVPLVIILEDFEAFSPTMLQDFMISLCEYATALPLVFVFGIATTVSMIHQRLPYHISRHLAIEKFSGQKSTQLLGKLVEALYSDPQVGCKLGGKTLDRLLEMFIMNDFSVKRFLLGFKYCMFEHFSRLPPPVIALCGGDEQGRKDHLNNLKSEDLDQIRYLASFRRYVESDPQNRARLLTNDGLFREEVIMLLGEIDGHFKRFQLCLRALFWLARDLHGRPFGSQIYSLYRCAFLKPVCQTHEYRDVFDILKLLNPSELMKKMEAHGECLIDSNDESIEKSSVECQRIISKLSAFLKHGVQNPEGSPTIHDKQKVTEPNDEKDIVVKSPKIKKLDRFELQKNLLKQTQEKRQRTVPFDDLRREVLDYFHNFFRAFSNLPTSLPLHEILFFDKVSLVHRHLMPAPRAVIQSALDDPGFYLEHPDLLVNTKAEIPNSYPDLNIIYKLHSECGRLINLFDWLQSWVSIADCDDEENCSDETIDPLQQAKFTQGVSSLQFLGFIKPSKRKTDHVARLTWGGC</sequence>
<comment type="function">
    <text evidence="9">Component of the origin recognition complex (ORC) that binds origins of replication. DNA-binding is ATP-dependent. The specific DNA sequences that define origins of replication have not been identified yet. ORC is required to assemble the pre-replication complex necessary to initiate DNA replication. Binds histone H3 and H4 trimethylation marks H3K9me3, H3K27me3 and H4K20me3.</text>
</comment>
<keyword evidence="5" id="KW-0235">DNA replication</keyword>
<dbReference type="AlphaFoldDB" id="A0A553PFA9"/>